<keyword evidence="2" id="KW-0812">Transmembrane</keyword>
<name>A0ABQ7H1Y3_DUNSA</name>
<protein>
    <recommendedName>
        <fullName evidence="5">Encoded protein</fullName>
    </recommendedName>
</protein>
<feature type="compositionally biased region" description="Acidic residues" evidence="1">
    <location>
        <begin position="161"/>
        <end position="172"/>
    </location>
</feature>
<evidence type="ECO:0000313" key="4">
    <source>
        <dbReference type="Proteomes" id="UP000815325"/>
    </source>
</evidence>
<evidence type="ECO:0000313" key="3">
    <source>
        <dbReference type="EMBL" id="KAF5840845.1"/>
    </source>
</evidence>
<feature type="compositionally biased region" description="Low complexity" evidence="1">
    <location>
        <begin position="22"/>
        <end position="43"/>
    </location>
</feature>
<feature type="compositionally biased region" description="Basic residues" evidence="1">
    <location>
        <begin position="197"/>
        <end position="213"/>
    </location>
</feature>
<reference evidence="3" key="1">
    <citation type="submission" date="2017-08" db="EMBL/GenBank/DDBJ databases">
        <authorList>
            <person name="Polle J.E."/>
            <person name="Barry K."/>
            <person name="Cushman J."/>
            <person name="Schmutz J."/>
            <person name="Tran D."/>
            <person name="Hathwaick L.T."/>
            <person name="Yim W.C."/>
            <person name="Jenkins J."/>
            <person name="Mckie-Krisberg Z.M."/>
            <person name="Prochnik S."/>
            <person name="Lindquist E."/>
            <person name="Dockter R.B."/>
            <person name="Adam C."/>
            <person name="Molina H."/>
            <person name="Bunkerborg J."/>
            <person name="Jin E."/>
            <person name="Buchheim M."/>
            <person name="Magnuson J."/>
        </authorList>
    </citation>
    <scope>NUCLEOTIDE SEQUENCE</scope>
    <source>
        <strain evidence="3">CCAP 19/18</strain>
    </source>
</reference>
<dbReference type="Proteomes" id="UP000815325">
    <property type="component" value="Unassembled WGS sequence"/>
</dbReference>
<dbReference type="EMBL" id="MU069502">
    <property type="protein sequence ID" value="KAF5840845.1"/>
    <property type="molecule type" value="Genomic_DNA"/>
</dbReference>
<evidence type="ECO:0000256" key="1">
    <source>
        <dbReference type="SAM" id="MobiDB-lite"/>
    </source>
</evidence>
<gene>
    <name evidence="3" type="ORF">DUNSADRAFT_15387</name>
</gene>
<keyword evidence="2" id="KW-1133">Transmembrane helix</keyword>
<feature type="compositionally biased region" description="Low complexity" evidence="1">
    <location>
        <begin position="54"/>
        <end position="69"/>
    </location>
</feature>
<keyword evidence="2" id="KW-0472">Membrane</keyword>
<feature type="transmembrane region" description="Helical" evidence="2">
    <location>
        <begin position="104"/>
        <end position="124"/>
    </location>
</feature>
<evidence type="ECO:0000256" key="2">
    <source>
        <dbReference type="SAM" id="Phobius"/>
    </source>
</evidence>
<keyword evidence="4" id="KW-1185">Reference proteome</keyword>
<sequence length="238" mass="24642">MYKIAQTCVAQSAGDGGSQPSGNGDAAGTAGTQAAGAAEAGEGSPKVDGTTPQSAADANSAPAEEAPPSQGYMMNLAGDVAGKGLSMAAYLARSGAELALREDAIMYTGSIALIVLLAVGLMVGRRIVAYRSSREEVPSYQAVSSQQWVGDQRSGRGTDAWDNDSSEWESLEEGNSQDLHHKTAGATGPQPESTKTRQVRAQRKPLKKARQHFPAKSQEEQAPLLKGVGGGSKDVEQP</sequence>
<comment type="caution">
    <text evidence="3">The sequence shown here is derived from an EMBL/GenBank/DDBJ whole genome shotgun (WGS) entry which is preliminary data.</text>
</comment>
<proteinExistence type="predicted"/>
<feature type="region of interest" description="Disordered" evidence="1">
    <location>
        <begin position="140"/>
        <end position="238"/>
    </location>
</feature>
<evidence type="ECO:0008006" key="5">
    <source>
        <dbReference type="Google" id="ProtNLM"/>
    </source>
</evidence>
<feature type="region of interest" description="Disordered" evidence="1">
    <location>
        <begin position="1"/>
        <end position="70"/>
    </location>
</feature>
<accession>A0ABQ7H1Y3</accession>
<organism evidence="3 4">
    <name type="scientific">Dunaliella salina</name>
    <name type="common">Green alga</name>
    <name type="synonym">Protococcus salinus</name>
    <dbReference type="NCBI Taxonomy" id="3046"/>
    <lineage>
        <taxon>Eukaryota</taxon>
        <taxon>Viridiplantae</taxon>
        <taxon>Chlorophyta</taxon>
        <taxon>core chlorophytes</taxon>
        <taxon>Chlorophyceae</taxon>
        <taxon>CS clade</taxon>
        <taxon>Chlamydomonadales</taxon>
        <taxon>Dunaliellaceae</taxon>
        <taxon>Dunaliella</taxon>
    </lineage>
</organism>